<reference evidence="3 4" key="1">
    <citation type="submission" date="2023-07" db="EMBL/GenBank/DDBJ databases">
        <title>Genomic Encyclopedia of Type Strains, Phase IV (KMG-IV): sequencing the most valuable type-strain genomes for metagenomic binning, comparative biology and taxonomic classification.</title>
        <authorList>
            <person name="Goeker M."/>
        </authorList>
    </citation>
    <scope>NUCLEOTIDE SEQUENCE [LARGE SCALE GENOMIC DNA]</scope>
    <source>
        <strain evidence="3 4">DSM 16980</strain>
    </source>
</reference>
<evidence type="ECO:0000313" key="3">
    <source>
        <dbReference type="EMBL" id="MDQ0204355.1"/>
    </source>
</evidence>
<proteinExistence type="predicted"/>
<name>A0ABT9Y935_9FIRM</name>
<keyword evidence="1" id="KW-0732">Signal</keyword>
<accession>A0ABT9Y935</accession>
<dbReference type="Gene3D" id="2.60.40.2180">
    <property type="match status" value="1"/>
</dbReference>
<dbReference type="Proteomes" id="UP001239167">
    <property type="component" value="Unassembled WGS sequence"/>
</dbReference>
<dbReference type="Pfam" id="PF18435">
    <property type="entry name" value="EstA_Ig_like"/>
    <property type="match status" value="1"/>
</dbReference>
<keyword evidence="4" id="KW-1185">Reference proteome</keyword>
<dbReference type="InterPro" id="IPR041172">
    <property type="entry name" value="EstA_Ig-like_N"/>
</dbReference>
<protein>
    <submittedName>
        <fullName evidence="3">Peptidase</fullName>
    </submittedName>
</protein>
<sequence>MKNEIKKILLKIFPAILLTFFTPNLSHAAISPINISADDAIIGVNTYGFVDLEGAKPSAIIVEYNQSIDAATVHKDTFKINDYVTMQEQEYGFDQSIERDGDDIQGNEGQITKVYVNNAPAPSKTGGTKYGRYAIIELNNTYMLKGQNLPYTTSMMAGVVQKNDITGEKGLITDSKQEFKNYTMTQKQDDQGRMRAVITTDKSHIILPEFGPESGWTIHYIGQNAFKATHCYSEYTGKYEDFELPYSIYVPDEATLNNYKGHISLVVHMEHAGANDMDPMAAITSSKAAVKLSEATVQSKNPAIIVVPQIENNRRSTNDVVASSEANTAVWELLDHILEKYKGYIDTNRIYGTGQSMGGMLLLNMAAQRDNFFAGLALVGAQWSNSYDKPFQNNGAPARSPENDTISFNGFGLDKENYQNWYYMISDDNILVSTCADDPMGIGEWRALSDYYAAAGVKIAYDEWDPYLSLEKQNEREKNLTQHQNNSPGTGINWVTFTRGNHMSTWKYGYQLDYPFTWLFAQNRKTELRRGKIAQLKNKWLGRDSDGKVKIGSGTAHLNSAQFTPDGASDIYAEGWTSDSVRKKLKDTAPTDIQK</sequence>
<feature type="domain" description="Esterase Ig-like N-terminal" evidence="2">
    <location>
        <begin position="53"/>
        <end position="187"/>
    </location>
</feature>
<evidence type="ECO:0000256" key="1">
    <source>
        <dbReference type="SAM" id="SignalP"/>
    </source>
</evidence>
<comment type="caution">
    <text evidence="3">The sequence shown here is derived from an EMBL/GenBank/DDBJ whole genome shotgun (WGS) entry which is preliminary data.</text>
</comment>
<gene>
    <name evidence="3" type="ORF">J2S01_002083</name>
</gene>
<dbReference type="Gene3D" id="3.40.50.1820">
    <property type="entry name" value="alpha/beta hydrolase"/>
    <property type="match status" value="1"/>
</dbReference>
<dbReference type="RefSeq" id="WP_307224637.1">
    <property type="nucleotide sequence ID" value="NZ_CP116940.1"/>
</dbReference>
<organism evidence="3 4">
    <name type="scientific">Pectinatus haikarae</name>
    <dbReference type="NCBI Taxonomy" id="349096"/>
    <lineage>
        <taxon>Bacteria</taxon>
        <taxon>Bacillati</taxon>
        <taxon>Bacillota</taxon>
        <taxon>Negativicutes</taxon>
        <taxon>Selenomonadales</taxon>
        <taxon>Selenomonadaceae</taxon>
        <taxon>Pectinatus</taxon>
    </lineage>
</organism>
<feature type="chain" id="PRO_5047178575" evidence="1">
    <location>
        <begin position="29"/>
        <end position="595"/>
    </location>
</feature>
<dbReference type="SUPFAM" id="SSF53474">
    <property type="entry name" value="alpha/beta-Hydrolases"/>
    <property type="match status" value="1"/>
</dbReference>
<evidence type="ECO:0000259" key="2">
    <source>
        <dbReference type="Pfam" id="PF18435"/>
    </source>
</evidence>
<feature type="signal peptide" evidence="1">
    <location>
        <begin position="1"/>
        <end position="28"/>
    </location>
</feature>
<dbReference type="EMBL" id="JAUSUE010000015">
    <property type="protein sequence ID" value="MDQ0204355.1"/>
    <property type="molecule type" value="Genomic_DNA"/>
</dbReference>
<dbReference type="InterPro" id="IPR029058">
    <property type="entry name" value="AB_hydrolase_fold"/>
</dbReference>
<evidence type="ECO:0000313" key="4">
    <source>
        <dbReference type="Proteomes" id="UP001239167"/>
    </source>
</evidence>